<evidence type="ECO:0000256" key="1">
    <source>
        <dbReference type="ARBA" id="ARBA00004141"/>
    </source>
</evidence>
<keyword evidence="9" id="KW-1003">Cell membrane</keyword>
<reference evidence="10" key="2">
    <citation type="journal article" date="2021" name="PeerJ">
        <title>Extensive microbial diversity within the chicken gut microbiome revealed by metagenomics and culture.</title>
        <authorList>
            <person name="Gilroy R."/>
            <person name="Ravi A."/>
            <person name="Getino M."/>
            <person name="Pursley I."/>
            <person name="Horton D.L."/>
            <person name="Alikhan N.F."/>
            <person name="Baker D."/>
            <person name="Gharbi K."/>
            <person name="Hall N."/>
            <person name="Watson M."/>
            <person name="Adriaenssens E.M."/>
            <person name="Foster-Nyarko E."/>
            <person name="Jarju S."/>
            <person name="Secka A."/>
            <person name="Antonio M."/>
            <person name="Oren A."/>
            <person name="Chaudhuri R.R."/>
            <person name="La Ragione R."/>
            <person name="Hildebrand F."/>
            <person name="Pallen M.J."/>
        </authorList>
    </citation>
    <scope>NUCLEOTIDE SEQUENCE</scope>
    <source>
        <strain evidence="10">CHK176-6737</strain>
    </source>
</reference>
<protein>
    <recommendedName>
        <fullName evidence="9">Protein-export membrane protein SecG</fullName>
    </recommendedName>
</protein>
<dbReference type="GO" id="GO:0009306">
    <property type="term" value="P:protein secretion"/>
    <property type="evidence" value="ECO:0007669"/>
    <property type="project" value="UniProtKB-UniRule"/>
</dbReference>
<evidence type="ECO:0000256" key="4">
    <source>
        <dbReference type="ARBA" id="ARBA00022692"/>
    </source>
</evidence>
<dbReference type="AlphaFoldDB" id="A0A9D1MUG3"/>
<dbReference type="GO" id="GO:0015450">
    <property type="term" value="F:protein-transporting ATPase activity"/>
    <property type="evidence" value="ECO:0007669"/>
    <property type="project" value="UniProtKB-UniRule"/>
</dbReference>
<gene>
    <name evidence="10" type="primary">secG</name>
    <name evidence="10" type="ORF">IAD23_04745</name>
</gene>
<dbReference type="PRINTS" id="PR01651">
    <property type="entry name" value="SECGEXPORT"/>
</dbReference>
<dbReference type="Pfam" id="PF03840">
    <property type="entry name" value="SecG"/>
    <property type="match status" value="1"/>
</dbReference>
<dbReference type="GO" id="GO:0005886">
    <property type="term" value="C:plasma membrane"/>
    <property type="evidence" value="ECO:0007669"/>
    <property type="project" value="UniProtKB-SubCell"/>
</dbReference>
<evidence type="ECO:0000313" key="10">
    <source>
        <dbReference type="EMBL" id="HIU69248.1"/>
    </source>
</evidence>
<dbReference type="Proteomes" id="UP000824125">
    <property type="component" value="Unassembled WGS sequence"/>
</dbReference>
<comment type="similarity">
    <text evidence="2 9">Belongs to the SecG family.</text>
</comment>
<comment type="subcellular location">
    <subcellularLocation>
        <location evidence="9">Cell membrane</location>
        <topology evidence="9">Multi-pass membrane protein</topology>
    </subcellularLocation>
    <subcellularLocation>
        <location evidence="1">Membrane</location>
        <topology evidence="1">Multi-pass membrane protein</topology>
    </subcellularLocation>
</comment>
<keyword evidence="4 9" id="KW-0812">Transmembrane</keyword>
<evidence type="ECO:0000256" key="9">
    <source>
        <dbReference type="RuleBase" id="RU365087"/>
    </source>
</evidence>
<keyword evidence="5 9" id="KW-0653">Protein transport</keyword>
<feature type="transmembrane region" description="Helical" evidence="9">
    <location>
        <begin position="6"/>
        <end position="25"/>
    </location>
</feature>
<dbReference type="InterPro" id="IPR004692">
    <property type="entry name" value="SecG"/>
</dbReference>
<keyword evidence="8 9" id="KW-0472">Membrane</keyword>
<keyword evidence="6 9" id="KW-1133">Transmembrane helix</keyword>
<dbReference type="EMBL" id="DVNM01000026">
    <property type="protein sequence ID" value="HIU69248.1"/>
    <property type="molecule type" value="Genomic_DNA"/>
</dbReference>
<evidence type="ECO:0000256" key="7">
    <source>
        <dbReference type="ARBA" id="ARBA00023010"/>
    </source>
</evidence>
<proteinExistence type="inferred from homology"/>
<evidence type="ECO:0000313" key="11">
    <source>
        <dbReference type="Proteomes" id="UP000824125"/>
    </source>
</evidence>
<evidence type="ECO:0000256" key="3">
    <source>
        <dbReference type="ARBA" id="ARBA00022448"/>
    </source>
</evidence>
<name>A0A9D1MUG3_9FIRM</name>
<feature type="transmembrane region" description="Helical" evidence="9">
    <location>
        <begin position="63"/>
        <end position="81"/>
    </location>
</feature>
<reference evidence="10" key="1">
    <citation type="submission" date="2020-10" db="EMBL/GenBank/DDBJ databases">
        <authorList>
            <person name="Gilroy R."/>
        </authorList>
    </citation>
    <scope>NUCLEOTIDE SEQUENCE</scope>
    <source>
        <strain evidence="10">CHK176-6737</strain>
    </source>
</reference>
<evidence type="ECO:0000256" key="8">
    <source>
        <dbReference type="ARBA" id="ARBA00023136"/>
    </source>
</evidence>
<evidence type="ECO:0000256" key="6">
    <source>
        <dbReference type="ARBA" id="ARBA00022989"/>
    </source>
</evidence>
<dbReference type="NCBIfam" id="TIGR00810">
    <property type="entry name" value="secG"/>
    <property type="match status" value="1"/>
</dbReference>
<sequence>MSWYHYVIGAVLLVVAVIITVVVLMQQGRSEHLSGAIGGGSDAYEGKIRGRSNEARLERLSKILISVFFVIVFAAFLIFLFV</sequence>
<evidence type="ECO:0000256" key="5">
    <source>
        <dbReference type="ARBA" id="ARBA00022927"/>
    </source>
</evidence>
<keyword evidence="7 9" id="KW-0811">Translocation</keyword>
<accession>A0A9D1MUG3</accession>
<comment type="caution">
    <text evidence="10">The sequence shown here is derived from an EMBL/GenBank/DDBJ whole genome shotgun (WGS) entry which is preliminary data.</text>
</comment>
<organism evidence="10 11">
    <name type="scientific">Candidatus Scybalenecus merdavium</name>
    <dbReference type="NCBI Taxonomy" id="2840939"/>
    <lineage>
        <taxon>Bacteria</taxon>
        <taxon>Bacillati</taxon>
        <taxon>Bacillota</taxon>
        <taxon>Clostridia</taxon>
        <taxon>Eubacteriales</taxon>
        <taxon>Oscillospiraceae</taxon>
        <taxon>Oscillospiraceae incertae sedis</taxon>
        <taxon>Candidatus Scybalenecus</taxon>
    </lineage>
</organism>
<comment type="function">
    <text evidence="9">Involved in protein export. Participates in an early event of protein translocation.</text>
</comment>
<keyword evidence="3 9" id="KW-0813">Transport</keyword>
<evidence type="ECO:0000256" key="2">
    <source>
        <dbReference type="ARBA" id="ARBA00008445"/>
    </source>
</evidence>